<dbReference type="Proteomes" id="UP000825933">
    <property type="component" value="Unassembled WGS sequence"/>
</dbReference>
<accession>A0A8T5UW00</accession>
<comment type="caution">
    <text evidence="1">The sequence shown here is derived from an EMBL/GenBank/DDBJ whole genome shotgun (WGS) entry which is preliminary data.</text>
</comment>
<evidence type="ECO:0000313" key="2">
    <source>
        <dbReference type="Proteomes" id="UP000825933"/>
    </source>
</evidence>
<reference evidence="2" key="1">
    <citation type="journal article" date="2022" name="Microbiol. Resour. Announc.">
        <title>Draft Genome Sequence of a Methanogenic Archaeon from West Spitsbergen Permafrost.</title>
        <authorList>
            <person name="Trubitsyn V."/>
            <person name="Rivkina E."/>
            <person name="Shcherbakova V."/>
        </authorList>
    </citation>
    <scope>NUCLEOTIDE SEQUENCE [LARGE SCALE GENOMIC DNA]</scope>
    <source>
        <strain evidence="2">VT</strain>
    </source>
</reference>
<keyword evidence="2" id="KW-1185">Reference proteome</keyword>
<sequence length="89" mass="10500">MVNYATSEGFTFNMIMLKSFSLCAECINIEVWEDPSCSEKLKCLIDYKKNLTKFKFIDEYEIKQQQSMINDLSAMISKLENLKKNFKTY</sequence>
<name>A0A8T5UW00_9EURY</name>
<evidence type="ECO:0000313" key="1">
    <source>
        <dbReference type="EMBL" id="MBZ2165350.1"/>
    </source>
</evidence>
<dbReference type="EMBL" id="JAIOUQ010000004">
    <property type="protein sequence ID" value="MBZ2165350.1"/>
    <property type="molecule type" value="Genomic_DNA"/>
</dbReference>
<organism evidence="1 2">
    <name type="scientific">Methanobacterium spitsbergense</name>
    <dbReference type="NCBI Taxonomy" id="2874285"/>
    <lineage>
        <taxon>Archaea</taxon>
        <taxon>Methanobacteriati</taxon>
        <taxon>Methanobacteriota</taxon>
        <taxon>Methanomada group</taxon>
        <taxon>Methanobacteria</taxon>
        <taxon>Methanobacteriales</taxon>
        <taxon>Methanobacteriaceae</taxon>
        <taxon>Methanobacterium</taxon>
    </lineage>
</organism>
<proteinExistence type="predicted"/>
<gene>
    <name evidence="1" type="ORF">K8N75_04770</name>
</gene>
<protein>
    <submittedName>
        <fullName evidence="1">Uncharacterized protein</fullName>
    </submittedName>
</protein>
<dbReference type="AlphaFoldDB" id="A0A8T5UW00"/>
<dbReference type="RefSeq" id="WP_223790982.1">
    <property type="nucleotide sequence ID" value="NZ_JAIOUQ010000004.1"/>
</dbReference>